<keyword evidence="3" id="KW-1185">Reference proteome</keyword>
<reference evidence="4" key="1">
    <citation type="submission" date="2016-06" db="UniProtKB">
        <authorList>
            <consortium name="WormBaseParasite"/>
        </authorList>
    </citation>
    <scope>IDENTIFICATION</scope>
</reference>
<keyword evidence="1" id="KW-0472">Membrane</keyword>
<accession>A0A183KU66</accession>
<dbReference type="EMBL" id="UZAK01041250">
    <property type="protein sequence ID" value="VDP66333.1"/>
    <property type="molecule type" value="Genomic_DNA"/>
</dbReference>
<name>A0A183KU66_9TREM</name>
<keyword evidence="1" id="KW-1133">Transmembrane helix</keyword>
<evidence type="ECO:0000313" key="3">
    <source>
        <dbReference type="Proteomes" id="UP000279833"/>
    </source>
</evidence>
<dbReference type="AlphaFoldDB" id="A0A183KU66"/>
<sequence>MIIVNVINLHCFSPSSQMILILLSFFLFFQQPTVDNEYGTKNNVVQVRSSDFDVLHALEHDQASSRRRSNSSESSEVCFYFILKNCVFCFVKHIKC</sequence>
<keyword evidence="1" id="KW-0812">Transmembrane</keyword>
<organism evidence="4">
    <name type="scientific">Schistosoma curassoni</name>
    <dbReference type="NCBI Taxonomy" id="6186"/>
    <lineage>
        <taxon>Eukaryota</taxon>
        <taxon>Metazoa</taxon>
        <taxon>Spiralia</taxon>
        <taxon>Lophotrochozoa</taxon>
        <taxon>Platyhelminthes</taxon>
        <taxon>Trematoda</taxon>
        <taxon>Digenea</taxon>
        <taxon>Strigeidida</taxon>
        <taxon>Schistosomatoidea</taxon>
        <taxon>Schistosomatidae</taxon>
        <taxon>Schistosoma</taxon>
    </lineage>
</organism>
<evidence type="ECO:0000256" key="1">
    <source>
        <dbReference type="SAM" id="Phobius"/>
    </source>
</evidence>
<proteinExistence type="predicted"/>
<evidence type="ECO:0000313" key="2">
    <source>
        <dbReference type="EMBL" id="VDP66333.1"/>
    </source>
</evidence>
<evidence type="ECO:0000313" key="4">
    <source>
        <dbReference type="WBParaSite" id="SCUD_0001860901-mRNA-1"/>
    </source>
</evidence>
<protein>
    <submittedName>
        <fullName evidence="4">Secreted protein</fullName>
    </submittedName>
</protein>
<dbReference type="WBParaSite" id="SCUD_0001860901-mRNA-1">
    <property type="protein sequence ID" value="SCUD_0001860901-mRNA-1"/>
    <property type="gene ID" value="SCUD_0001860901"/>
</dbReference>
<dbReference type="STRING" id="6186.A0A183KU66"/>
<dbReference type="Proteomes" id="UP000279833">
    <property type="component" value="Unassembled WGS sequence"/>
</dbReference>
<feature type="transmembrane region" description="Helical" evidence="1">
    <location>
        <begin position="6"/>
        <end position="29"/>
    </location>
</feature>
<reference evidence="2 3" key="2">
    <citation type="submission" date="2018-11" db="EMBL/GenBank/DDBJ databases">
        <authorList>
            <consortium name="Pathogen Informatics"/>
        </authorList>
    </citation>
    <scope>NUCLEOTIDE SEQUENCE [LARGE SCALE GENOMIC DNA]</scope>
    <source>
        <strain evidence="2">Dakar</strain>
        <strain evidence="3">Dakar, Senegal</strain>
    </source>
</reference>
<gene>
    <name evidence="2" type="ORF">SCUD_LOCUS18605</name>
</gene>